<evidence type="ECO:0000313" key="1">
    <source>
        <dbReference type="EMBL" id="CAA9203092.1"/>
    </source>
</evidence>
<gene>
    <name evidence="1" type="ORF">FLACOL7796_04602</name>
</gene>
<protein>
    <submittedName>
        <fullName evidence="1">Uncharacterized protein</fullName>
    </submittedName>
</protein>
<organism evidence="1 2">
    <name type="scientific">Flavobacterium collinsii</name>
    <dbReference type="NCBI Taxonomy" id="1114861"/>
    <lineage>
        <taxon>Bacteria</taxon>
        <taxon>Pseudomonadati</taxon>
        <taxon>Bacteroidota</taxon>
        <taxon>Flavobacteriia</taxon>
        <taxon>Flavobacteriales</taxon>
        <taxon>Flavobacteriaceae</taxon>
        <taxon>Flavobacterium</taxon>
    </lineage>
</organism>
<proteinExistence type="predicted"/>
<accession>A0ABN7ER49</accession>
<reference evidence="1 2" key="1">
    <citation type="submission" date="2020-02" db="EMBL/GenBank/DDBJ databases">
        <authorList>
            <person name="Criscuolo A."/>
        </authorList>
    </citation>
    <scope>NUCLEOTIDE SEQUENCE [LARGE SCALE GENOMIC DNA]</scope>
    <source>
        <strain evidence="1">CECT7796</strain>
    </source>
</reference>
<comment type="caution">
    <text evidence="1">The sequence shown here is derived from an EMBL/GenBank/DDBJ whole genome shotgun (WGS) entry which is preliminary data.</text>
</comment>
<evidence type="ECO:0000313" key="2">
    <source>
        <dbReference type="Proteomes" id="UP000474567"/>
    </source>
</evidence>
<sequence length="37" mass="3758">MTPLVFTKRSVIGKALGTNLAIPPVTLPPAPEIVGTG</sequence>
<name>A0ABN7ER49_9FLAO</name>
<dbReference type="EMBL" id="CADCST010000162">
    <property type="protein sequence ID" value="CAA9203092.1"/>
    <property type="molecule type" value="Genomic_DNA"/>
</dbReference>
<dbReference type="Proteomes" id="UP000474567">
    <property type="component" value="Unassembled WGS sequence"/>
</dbReference>
<keyword evidence="2" id="KW-1185">Reference proteome</keyword>